<feature type="repeat" description="PPR" evidence="2">
    <location>
        <begin position="284"/>
        <end position="318"/>
    </location>
</feature>
<feature type="repeat" description="PPR" evidence="2">
    <location>
        <begin position="456"/>
        <end position="490"/>
    </location>
</feature>
<dbReference type="GO" id="GO:0009451">
    <property type="term" value="P:RNA modification"/>
    <property type="evidence" value="ECO:0007669"/>
    <property type="project" value="InterPro"/>
</dbReference>
<sequence length="756" mass="83490">MTSKIAVRVINRLELPRFEDICSKVVSLCNSRSLSEGVCVHSPLIKLGLEDHLYLSNNLLSLYAKCFGLHNARHFFDEMPYRDVVSWTGMLSAYVKSEKYLEGLEIFDLMMLSGVCPNGFTFSSVLRSCSALGEFCFGKCIHASVVKYGLESNQILGSSLIEFYSKFEAYEEACKLFGCMEDGDTVSWTAMISSFVQAGKWSRALRLYLEMVKAGVSPNEFTFAKIFAASGFLGLKYGKLVHAHMILLGIRLNLVLKTAIVDMYSRCERIEDAIMVSRLTPEFDVWLWTAIISGLAQTSKLEEVLAAFQEMEISGILPNNFTYLSMLNACSSFLSLDLGRQIHSRVIMAGLEDDIPVENALVDMYMKCSHTIESALRVFRGINSPNVISWTSLIAGLAEHGFQADAYDSFVEMRAIGVQPNSYTLSTILRACSALKSTEHTAKLHGCIIKTKADHDIVVGNALVDAYAGLGRADDALRMVRNMNQRDTITFTGLTTRLNQVGQHELALNVISEMSNDDVKMDGYSLASFLSASASLNRMDGGKQLHCHSVKSGLNSCISVSNGLVSLYGKCSLIQDARRVFAEISEPDVVSWNGLMSGLASKGDISSVFSTFDDMRLAGVKPDSVTFILVLSTCICGGLMDLGLEYFHSMRETHDIEPQLDHYVCLIDLLGRGGRLEDAMGVLGTMPFRPDASIYKTLLAACKLHRNVPLGEDIARRGVELNPSDPTFYRLLANLYDYSGRPDLAAKTQRLIRDEG</sequence>
<dbReference type="Gene3D" id="1.25.40.10">
    <property type="entry name" value="Tetratricopeptide repeat domain"/>
    <property type="match status" value="6"/>
</dbReference>
<dbReference type="InterPro" id="IPR046960">
    <property type="entry name" value="PPR_At4g14850-like_plant"/>
</dbReference>
<evidence type="ECO:0000313" key="4">
    <source>
        <dbReference type="Proteomes" id="UP001141552"/>
    </source>
</evidence>
<organism evidence="3 4">
    <name type="scientific">Turnera subulata</name>
    <dbReference type="NCBI Taxonomy" id="218843"/>
    <lineage>
        <taxon>Eukaryota</taxon>
        <taxon>Viridiplantae</taxon>
        <taxon>Streptophyta</taxon>
        <taxon>Embryophyta</taxon>
        <taxon>Tracheophyta</taxon>
        <taxon>Spermatophyta</taxon>
        <taxon>Magnoliopsida</taxon>
        <taxon>eudicotyledons</taxon>
        <taxon>Gunneridae</taxon>
        <taxon>Pentapetalae</taxon>
        <taxon>rosids</taxon>
        <taxon>fabids</taxon>
        <taxon>Malpighiales</taxon>
        <taxon>Passifloraceae</taxon>
        <taxon>Turnera</taxon>
    </lineage>
</organism>
<feature type="repeat" description="PPR" evidence="2">
    <location>
        <begin position="83"/>
        <end position="117"/>
    </location>
</feature>
<dbReference type="Pfam" id="PF13041">
    <property type="entry name" value="PPR_2"/>
    <property type="match status" value="5"/>
</dbReference>
<reference evidence="3" key="2">
    <citation type="journal article" date="2023" name="Plants (Basel)">
        <title>Annotation of the Turnera subulata (Passifloraceae) Draft Genome Reveals the S-Locus Evolved after the Divergence of Turneroideae from Passifloroideae in a Stepwise Manner.</title>
        <authorList>
            <person name="Henning P.M."/>
            <person name="Roalson E.H."/>
            <person name="Mir W."/>
            <person name="McCubbin A.G."/>
            <person name="Shore J.S."/>
        </authorList>
    </citation>
    <scope>NUCLEOTIDE SEQUENCE</scope>
    <source>
        <strain evidence="3">F60SS</strain>
    </source>
</reference>
<dbReference type="FunFam" id="1.25.40.10:FF:000158">
    <property type="entry name" value="pentatricopeptide repeat-containing protein At2g33680"/>
    <property type="match status" value="1"/>
</dbReference>
<dbReference type="FunFam" id="1.25.40.10:FF:000343">
    <property type="entry name" value="Pentatricopeptide repeat-containing protein At3g58590"/>
    <property type="match status" value="1"/>
</dbReference>
<feature type="repeat" description="PPR" evidence="2">
    <location>
        <begin position="588"/>
        <end position="622"/>
    </location>
</feature>
<dbReference type="AlphaFoldDB" id="A0A9Q0J0P4"/>
<feature type="repeat" description="PPR" evidence="2">
    <location>
        <begin position="386"/>
        <end position="420"/>
    </location>
</feature>
<dbReference type="EMBL" id="JAKUCV010007375">
    <property type="protein sequence ID" value="KAJ4823712.1"/>
    <property type="molecule type" value="Genomic_DNA"/>
</dbReference>
<evidence type="ECO:0000313" key="3">
    <source>
        <dbReference type="EMBL" id="KAJ4823712.1"/>
    </source>
</evidence>
<dbReference type="FunFam" id="1.25.40.10:FF:001224">
    <property type="entry name" value="Pentatricopeptide repeat-containing protein chloroplastic"/>
    <property type="match status" value="1"/>
</dbReference>
<dbReference type="GO" id="GO:0003723">
    <property type="term" value="F:RNA binding"/>
    <property type="evidence" value="ECO:0007669"/>
    <property type="project" value="InterPro"/>
</dbReference>
<dbReference type="FunFam" id="1.25.40.10:FF:000344">
    <property type="entry name" value="Pentatricopeptide repeat-containing protein"/>
    <property type="match status" value="1"/>
</dbReference>
<gene>
    <name evidence="3" type="ORF">Tsubulata_032128</name>
</gene>
<evidence type="ECO:0000256" key="2">
    <source>
        <dbReference type="PROSITE-ProRule" id="PRU00708"/>
    </source>
</evidence>
<dbReference type="PANTHER" id="PTHR47926">
    <property type="entry name" value="PENTATRICOPEPTIDE REPEAT-CONTAINING PROTEIN"/>
    <property type="match status" value="1"/>
</dbReference>
<keyword evidence="4" id="KW-1185">Reference proteome</keyword>
<dbReference type="InterPro" id="IPR002885">
    <property type="entry name" value="PPR_rpt"/>
</dbReference>
<feature type="repeat" description="PPR" evidence="2">
    <location>
        <begin position="184"/>
        <end position="218"/>
    </location>
</feature>
<comment type="caution">
    <text evidence="3">The sequence shown here is derived from an EMBL/GenBank/DDBJ whole genome shotgun (WGS) entry which is preliminary data.</text>
</comment>
<dbReference type="GO" id="GO:0099402">
    <property type="term" value="P:plant organ development"/>
    <property type="evidence" value="ECO:0007669"/>
    <property type="project" value="UniProtKB-ARBA"/>
</dbReference>
<dbReference type="PROSITE" id="PS51375">
    <property type="entry name" value="PPR"/>
    <property type="match status" value="6"/>
</dbReference>
<evidence type="ECO:0008006" key="5">
    <source>
        <dbReference type="Google" id="ProtNLM"/>
    </source>
</evidence>
<dbReference type="InterPro" id="IPR011990">
    <property type="entry name" value="TPR-like_helical_dom_sf"/>
</dbReference>
<dbReference type="Proteomes" id="UP001141552">
    <property type="component" value="Unassembled WGS sequence"/>
</dbReference>
<proteinExistence type="predicted"/>
<keyword evidence="1" id="KW-0677">Repeat</keyword>
<dbReference type="OrthoDB" id="1848122at2759"/>
<dbReference type="NCBIfam" id="TIGR00756">
    <property type="entry name" value="PPR"/>
    <property type="match status" value="4"/>
</dbReference>
<protein>
    <recommendedName>
        <fullName evidence="5">Pentacotripeptide-repeat region of PRORP domain-containing protein</fullName>
    </recommendedName>
</protein>
<name>A0A9Q0J0P4_9ROSI</name>
<accession>A0A9Q0J0P4</accession>
<dbReference type="Pfam" id="PF01535">
    <property type="entry name" value="PPR"/>
    <property type="match status" value="3"/>
</dbReference>
<dbReference type="FunFam" id="1.25.40.10:FF:000381">
    <property type="entry name" value="Pentatricopeptide repeat-containing protein"/>
    <property type="match status" value="1"/>
</dbReference>
<dbReference type="PANTHER" id="PTHR47926:SF471">
    <property type="entry name" value="DYW DOMAIN-CONTAINING PROTEIN"/>
    <property type="match status" value="1"/>
</dbReference>
<evidence type="ECO:0000256" key="1">
    <source>
        <dbReference type="ARBA" id="ARBA00022737"/>
    </source>
</evidence>
<reference evidence="3" key="1">
    <citation type="submission" date="2022-02" db="EMBL/GenBank/DDBJ databases">
        <authorList>
            <person name="Henning P.M."/>
            <person name="McCubbin A.G."/>
            <person name="Shore J.S."/>
        </authorList>
    </citation>
    <scope>NUCLEOTIDE SEQUENCE</scope>
    <source>
        <strain evidence="3">F60SS</strain>
        <tissue evidence="3">Leaves</tissue>
    </source>
</reference>